<gene>
    <name evidence="3" type="ORF">I3842_13G062200</name>
</gene>
<dbReference type="Pfam" id="PF24865">
    <property type="entry name" value="DUF7731"/>
    <property type="match status" value="1"/>
</dbReference>
<protein>
    <recommendedName>
        <fullName evidence="2">DUF7731 domain-containing protein</fullName>
    </recommendedName>
</protein>
<evidence type="ECO:0000313" key="3">
    <source>
        <dbReference type="EMBL" id="KAG6680827.1"/>
    </source>
</evidence>
<accession>A0A922AGC4</accession>
<feature type="chain" id="PRO_5037664607" description="DUF7731 domain-containing protein" evidence="1">
    <location>
        <begin position="23"/>
        <end position="128"/>
    </location>
</feature>
<comment type="caution">
    <text evidence="3">The sequence shown here is derived from an EMBL/GenBank/DDBJ whole genome shotgun (WGS) entry which is preliminary data.</text>
</comment>
<dbReference type="PANTHER" id="PTHR34366">
    <property type="entry name" value="OS07G0289901 PROTEIN-RELATED"/>
    <property type="match status" value="1"/>
</dbReference>
<feature type="domain" description="DUF7731" evidence="2">
    <location>
        <begin position="34"/>
        <end position="121"/>
    </location>
</feature>
<dbReference type="AlphaFoldDB" id="A0A922AGC4"/>
<evidence type="ECO:0000259" key="2">
    <source>
        <dbReference type="Pfam" id="PF24865"/>
    </source>
</evidence>
<organism evidence="3 4">
    <name type="scientific">Carya illinoinensis</name>
    <name type="common">Pecan</name>
    <dbReference type="NCBI Taxonomy" id="32201"/>
    <lineage>
        <taxon>Eukaryota</taxon>
        <taxon>Viridiplantae</taxon>
        <taxon>Streptophyta</taxon>
        <taxon>Embryophyta</taxon>
        <taxon>Tracheophyta</taxon>
        <taxon>Spermatophyta</taxon>
        <taxon>Magnoliopsida</taxon>
        <taxon>eudicotyledons</taxon>
        <taxon>Gunneridae</taxon>
        <taxon>Pentapetalae</taxon>
        <taxon>rosids</taxon>
        <taxon>fabids</taxon>
        <taxon>Fagales</taxon>
        <taxon>Juglandaceae</taxon>
        <taxon>Carya</taxon>
    </lineage>
</organism>
<feature type="signal peptide" evidence="1">
    <location>
        <begin position="1"/>
        <end position="22"/>
    </location>
</feature>
<evidence type="ECO:0000313" key="4">
    <source>
        <dbReference type="Proteomes" id="UP000811246"/>
    </source>
</evidence>
<evidence type="ECO:0000256" key="1">
    <source>
        <dbReference type="SAM" id="SignalP"/>
    </source>
</evidence>
<sequence length="128" mass="14511">MENYKSFLFVLGIFLLLGRAKAEKPRVNVNLGPIQGWRSAYYCMIYNESASCLDKYQLTDKGVVDVSKDELAEYCKKGGCGEHIGYVLKCIHDVKRDFWFANNITVKLLKERISDGCAKNEGRIPCCS</sequence>
<dbReference type="EMBL" id="CM031837">
    <property type="protein sequence ID" value="KAG6680827.1"/>
    <property type="molecule type" value="Genomic_DNA"/>
</dbReference>
<dbReference type="PANTHER" id="PTHR34366:SF7">
    <property type="entry name" value="TRANSMEMBRANE PROTEIN"/>
    <property type="match status" value="1"/>
</dbReference>
<reference evidence="3" key="1">
    <citation type="submission" date="2021-01" db="EMBL/GenBank/DDBJ databases">
        <authorList>
            <person name="Lovell J.T."/>
            <person name="Bentley N."/>
            <person name="Bhattarai G."/>
            <person name="Jenkins J.W."/>
            <person name="Sreedasyam A."/>
            <person name="Alarcon Y."/>
            <person name="Bock C."/>
            <person name="Boston L."/>
            <person name="Carlson J."/>
            <person name="Cervantes K."/>
            <person name="Clermont K."/>
            <person name="Krom N."/>
            <person name="Kubenka K."/>
            <person name="Mamidi S."/>
            <person name="Mattison C."/>
            <person name="Monteros M."/>
            <person name="Pisani C."/>
            <person name="Plott C."/>
            <person name="Rajasekar S."/>
            <person name="Rhein H.S."/>
            <person name="Rohla C."/>
            <person name="Song M."/>
            <person name="Hilaire R.S."/>
            <person name="Shu S."/>
            <person name="Wells L."/>
            <person name="Wang X."/>
            <person name="Webber J."/>
            <person name="Heerema R.J."/>
            <person name="Klein P."/>
            <person name="Conner P."/>
            <person name="Grauke L."/>
            <person name="Grimwood J."/>
            <person name="Schmutz J."/>
            <person name="Randall J.J."/>
        </authorList>
    </citation>
    <scope>NUCLEOTIDE SEQUENCE</scope>
    <source>
        <tissue evidence="3">Leaf</tissue>
    </source>
</reference>
<name>A0A922AGC4_CARIL</name>
<dbReference type="InterPro" id="IPR056633">
    <property type="entry name" value="DUF7731"/>
</dbReference>
<proteinExistence type="predicted"/>
<dbReference type="Proteomes" id="UP000811246">
    <property type="component" value="Chromosome 13"/>
</dbReference>
<keyword evidence="1" id="KW-0732">Signal</keyword>